<keyword evidence="1" id="KW-1133">Transmembrane helix</keyword>
<gene>
    <name evidence="2" type="ORF">BSPP4475_04735</name>
</gene>
<feature type="transmembrane region" description="Helical" evidence="1">
    <location>
        <begin position="95"/>
        <end position="120"/>
    </location>
</feature>
<dbReference type="Proteomes" id="UP001189619">
    <property type="component" value="Chromosome"/>
</dbReference>
<feature type="transmembrane region" description="Helical" evidence="1">
    <location>
        <begin position="9"/>
        <end position="26"/>
    </location>
</feature>
<keyword evidence="1" id="KW-0472">Membrane</keyword>
<name>A0AA48RD63_9BACL</name>
<feature type="transmembrane region" description="Helical" evidence="1">
    <location>
        <begin position="46"/>
        <end position="67"/>
    </location>
</feature>
<keyword evidence="1" id="KW-0812">Transmembrane</keyword>
<sequence length="121" mass="13869">MEKRLLKTAIYSFLIGFALTVIFVPIGQERIGWLGDVSTVLSYPDYFYMVFRYALMFTAVCVLVAYLQMAYRQMDKKDPLARCVVEWIIEPLKSLFIGFASVTMIGIVLALFIAVFLILFT</sequence>
<reference evidence="2" key="1">
    <citation type="submission" date="2023-07" db="EMBL/GenBank/DDBJ databases">
        <authorList>
            <person name="Ivanov I."/>
            <person name="Teneva D."/>
            <person name="Stoikov I."/>
        </authorList>
    </citation>
    <scope>NUCLEOTIDE SEQUENCE</scope>
    <source>
        <strain evidence="2">4475</strain>
    </source>
</reference>
<dbReference type="KEGG" id="bayd:BSPP4475_04735"/>
<evidence type="ECO:0000256" key="1">
    <source>
        <dbReference type="SAM" id="Phobius"/>
    </source>
</evidence>
<dbReference type="RefSeq" id="WP_171566021.1">
    <property type="nucleotide sequence ID" value="NZ_JAUSVZ010000007.1"/>
</dbReference>
<keyword evidence="3" id="KW-1185">Reference proteome</keyword>
<dbReference type="EMBL" id="OY569118">
    <property type="protein sequence ID" value="CAJ1001632.1"/>
    <property type="molecule type" value="Genomic_DNA"/>
</dbReference>
<organism evidence="2 3">
    <name type="scientific">Brevibacillus aydinogluensis</name>
    <dbReference type="NCBI Taxonomy" id="927786"/>
    <lineage>
        <taxon>Bacteria</taxon>
        <taxon>Bacillati</taxon>
        <taxon>Bacillota</taxon>
        <taxon>Bacilli</taxon>
        <taxon>Bacillales</taxon>
        <taxon>Paenibacillaceae</taxon>
        <taxon>Brevibacillus</taxon>
    </lineage>
</organism>
<evidence type="ECO:0000313" key="3">
    <source>
        <dbReference type="Proteomes" id="UP001189619"/>
    </source>
</evidence>
<proteinExistence type="predicted"/>
<accession>A0AA48RD63</accession>
<dbReference type="AlphaFoldDB" id="A0AA48RD63"/>
<protein>
    <submittedName>
        <fullName evidence="2">DUF3899 domain-containing protein</fullName>
    </submittedName>
</protein>
<evidence type="ECO:0000313" key="2">
    <source>
        <dbReference type="EMBL" id="CAJ1001632.1"/>
    </source>
</evidence>